<dbReference type="InterPro" id="IPR002347">
    <property type="entry name" value="SDR_fam"/>
</dbReference>
<comment type="caution">
    <text evidence="5">The sequence shown here is derived from an EMBL/GenBank/DDBJ whole genome shotgun (WGS) entry which is preliminary data.</text>
</comment>
<evidence type="ECO:0000313" key="6">
    <source>
        <dbReference type="Proteomes" id="UP001646141"/>
    </source>
</evidence>
<gene>
    <name evidence="5" type="ORF">D3226_08300</name>
</gene>
<keyword evidence="2 5" id="KW-0560">Oxidoreductase</keyword>
<dbReference type="EMBL" id="QYAD01000002">
    <property type="protein sequence ID" value="MBL3689961.1"/>
    <property type="molecule type" value="Genomic_DNA"/>
</dbReference>
<dbReference type="Pfam" id="PF13561">
    <property type="entry name" value="adh_short_C2"/>
    <property type="match status" value="1"/>
</dbReference>
<evidence type="ECO:0000313" key="5">
    <source>
        <dbReference type="EMBL" id="MBL3689961.1"/>
    </source>
</evidence>
<dbReference type="PANTHER" id="PTHR24321">
    <property type="entry name" value="DEHYDROGENASES, SHORT CHAIN"/>
    <property type="match status" value="1"/>
</dbReference>
<dbReference type="Gene3D" id="3.40.50.720">
    <property type="entry name" value="NAD(P)-binding Rossmann-like Domain"/>
    <property type="match status" value="1"/>
</dbReference>
<dbReference type="SUPFAM" id="SSF51735">
    <property type="entry name" value="NAD(P)-binding Rossmann-fold domains"/>
    <property type="match status" value="1"/>
</dbReference>
<keyword evidence="3" id="KW-0520">NAD</keyword>
<dbReference type="RefSeq" id="WP_202382051.1">
    <property type="nucleotide sequence ID" value="NZ_BAAAMA010000002.1"/>
</dbReference>
<dbReference type="EC" id="1.1.1.47" evidence="5"/>
<dbReference type="GO" id="GO:0047936">
    <property type="term" value="F:glucose 1-dehydrogenase [NAD(P)+] activity"/>
    <property type="evidence" value="ECO:0007669"/>
    <property type="project" value="UniProtKB-EC"/>
</dbReference>
<dbReference type="PANTHER" id="PTHR24321:SF8">
    <property type="entry name" value="ESTRADIOL 17-BETA-DEHYDROGENASE 8-RELATED"/>
    <property type="match status" value="1"/>
</dbReference>
<evidence type="ECO:0000256" key="2">
    <source>
        <dbReference type="ARBA" id="ARBA00023002"/>
    </source>
</evidence>
<reference evidence="5 6" key="1">
    <citation type="submission" date="2018-09" db="EMBL/GenBank/DDBJ databases">
        <title>Comparative genomics of Leucobacter spp.</title>
        <authorList>
            <person name="Reis A.C."/>
            <person name="Kolvenbach B.A."/>
            <person name="Corvini P.F.X."/>
            <person name="Nunes O.C."/>
        </authorList>
    </citation>
    <scope>NUCLEOTIDE SEQUENCE [LARGE SCALE GENOMIC DNA]</scope>
    <source>
        <strain evidence="5 6">L-1</strain>
    </source>
</reference>
<name>A0ABS1SSQ7_9MICO</name>
<evidence type="ECO:0000256" key="1">
    <source>
        <dbReference type="ARBA" id="ARBA00006484"/>
    </source>
</evidence>
<organism evidence="5 6">
    <name type="scientific">Leucobacter chromiireducens subsp. chromiireducens</name>
    <dbReference type="NCBI Taxonomy" id="660067"/>
    <lineage>
        <taxon>Bacteria</taxon>
        <taxon>Bacillati</taxon>
        <taxon>Actinomycetota</taxon>
        <taxon>Actinomycetes</taxon>
        <taxon>Micrococcales</taxon>
        <taxon>Microbacteriaceae</taxon>
        <taxon>Leucobacter</taxon>
    </lineage>
</organism>
<dbReference type="PRINTS" id="PR00081">
    <property type="entry name" value="GDHRDH"/>
</dbReference>
<proteinExistence type="inferred from homology"/>
<dbReference type="InterPro" id="IPR057326">
    <property type="entry name" value="KR_dom"/>
</dbReference>
<comment type="similarity">
    <text evidence="1">Belongs to the short-chain dehydrogenases/reductases (SDR) family.</text>
</comment>
<dbReference type="PRINTS" id="PR00080">
    <property type="entry name" value="SDRFAMILY"/>
</dbReference>
<keyword evidence="6" id="KW-1185">Reference proteome</keyword>
<evidence type="ECO:0000256" key="3">
    <source>
        <dbReference type="ARBA" id="ARBA00023027"/>
    </source>
</evidence>
<dbReference type="SMART" id="SM00822">
    <property type="entry name" value="PKS_KR"/>
    <property type="match status" value="1"/>
</dbReference>
<feature type="domain" description="Ketoreductase" evidence="4">
    <location>
        <begin position="12"/>
        <end position="188"/>
    </location>
</feature>
<dbReference type="InterPro" id="IPR020904">
    <property type="entry name" value="Sc_DH/Rdtase_CS"/>
</dbReference>
<protein>
    <submittedName>
        <fullName evidence="5">Glucose 1-dehydrogenase</fullName>
        <ecNumber evidence="5">1.1.1.47</ecNumber>
    </submittedName>
</protein>
<dbReference type="PROSITE" id="PS00061">
    <property type="entry name" value="ADH_SHORT"/>
    <property type="match status" value="1"/>
</dbReference>
<sequence length="269" mass="27664">MTQQNSAPLHDNVAIITGGAGGQGAAEAELFLARGASVVITDFAVEAGEALAARLGERASFVPHDVTKPEDWARVIDHTLERHGRIDTLVNNAGILRMLPLSEETVDALDRILAVNVRGVFLGMQAVTPSMREQGSGSIINISSLAGIQGQANATAYSASKFAVRGLTRSAALELGPHGIRVNSVHPGTILTPMIGDLGAAADHFPFAALGRAGKPEEVATLVAFLASADASYLTGGEYLVDGGSAAGDPVQLNEALALGVRTPDADVA</sequence>
<evidence type="ECO:0000259" key="4">
    <source>
        <dbReference type="SMART" id="SM00822"/>
    </source>
</evidence>
<dbReference type="Proteomes" id="UP001646141">
    <property type="component" value="Unassembled WGS sequence"/>
</dbReference>
<accession>A0ABS1SSQ7</accession>
<dbReference type="InterPro" id="IPR036291">
    <property type="entry name" value="NAD(P)-bd_dom_sf"/>
</dbReference>
<dbReference type="NCBIfam" id="NF005559">
    <property type="entry name" value="PRK07231.1"/>
    <property type="match status" value="1"/>
</dbReference>